<dbReference type="EMBL" id="FSRM01000002">
    <property type="protein sequence ID" value="SIO54061.1"/>
    <property type="molecule type" value="Genomic_DNA"/>
</dbReference>
<feature type="transmembrane region" description="Helical" evidence="6">
    <location>
        <begin position="184"/>
        <end position="205"/>
    </location>
</feature>
<dbReference type="PRINTS" id="PR01036">
    <property type="entry name" value="TCRTETB"/>
</dbReference>
<feature type="transmembrane region" description="Helical" evidence="6">
    <location>
        <begin position="217"/>
        <end position="237"/>
    </location>
</feature>
<comment type="subcellular location">
    <subcellularLocation>
        <location evidence="1">Membrane</location>
        <topology evidence="1">Multi-pass membrane protein</topology>
    </subcellularLocation>
</comment>
<feature type="compositionally biased region" description="Polar residues" evidence="5">
    <location>
        <begin position="1"/>
        <end position="16"/>
    </location>
</feature>
<dbReference type="InterPro" id="IPR011701">
    <property type="entry name" value="MFS"/>
</dbReference>
<evidence type="ECO:0000313" key="8">
    <source>
        <dbReference type="EMBL" id="SIO54061.1"/>
    </source>
</evidence>
<feature type="transmembrane region" description="Helical" evidence="6">
    <location>
        <begin position="126"/>
        <end position="144"/>
    </location>
</feature>
<dbReference type="Pfam" id="PF07690">
    <property type="entry name" value="MFS_1"/>
    <property type="match status" value="1"/>
</dbReference>
<gene>
    <name evidence="8" type="ORF">SAMN05444168_6728</name>
</gene>
<feature type="transmembrane region" description="Helical" evidence="6">
    <location>
        <begin position="421"/>
        <end position="439"/>
    </location>
</feature>
<feature type="domain" description="Major facilitator superfamily (MFS) profile" evidence="7">
    <location>
        <begin position="31"/>
        <end position="523"/>
    </location>
</feature>
<organism evidence="8 9">
    <name type="scientific">Paraburkholderia phenazinium</name>
    <dbReference type="NCBI Taxonomy" id="60549"/>
    <lineage>
        <taxon>Bacteria</taxon>
        <taxon>Pseudomonadati</taxon>
        <taxon>Pseudomonadota</taxon>
        <taxon>Betaproteobacteria</taxon>
        <taxon>Burkholderiales</taxon>
        <taxon>Burkholderiaceae</taxon>
        <taxon>Paraburkholderia</taxon>
    </lineage>
</organism>
<feature type="transmembrane region" description="Helical" evidence="6">
    <location>
        <begin position="69"/>
        <end position="86"/>
    </location>
</feature>
<protein>
    <submittedName>
        <fullName evidence="8">Drug resistance transporter, EmrB/QacA subfamily</fullName>
    </submittedName>
</protein>
<feature type="transmembrane region" description="Helical" evidence="6">
    <location>
        <begin position="243"/>
        <end position="264"/>
    </location>
</feature>
<feature type="transmembrane region" description="Helical" evidence="6">
    <location>
        <begin position="285"/>
        <end position="310"/>
    </location>
</feature>
<feature type="transmembrane region" description="Helical" evidence="6">
    <location>
        <begin position="316"/>
        <end position="338"/>
    </location>
</feature>
<name>A0A1N6KBY7_9BURK</name>
<dbReference type="PROSITE" id="PS00216">
    <property type="entry name" value="SUGAR_TRANSPORT_1"/>
    <property type="match status" value="1"/>
</dbReference>
<feature type="transmembrane region" description="Helical" evidence="6">
    <location>
        <begin position="375"/>
        <end position="392"/>
    </location>
</feature>
<evidence type="ECO:0000256" key="5">
    <source>
        <dbReference type="SAM" id="MobiDB-lite"/>
    </source>
</evidence>
<dbReference type="InterPro" id="IPR005829">
    <property type="entry name" value="Sugar_transporter_CS"/>
</dbReference>
<feature type="transmembrane region" description="Helical" evidence="6">
    <location>
        <begin position="30"/>
        <end position="57"/>
    </location>
</feature>
<dbReference type="CDD" id="cd17321">
    <property type="entry name" value="MFS_MMR_MDR_like"/>
    <property type="match status" value="1"/>
</dbReference>
<keyword evidence="3 6" id="KW-1133">Transmembrane helix</keyword>
<dbReference type="PROSITE" id="PS50850">
    <property type="entry name" value="MFS"/>
    <property type="match status" value="1"/>
</dbReference>
<dbReference type="PANTHER" id="PTHR42718:SF49">
    <property type="entry name" value="EXPORT PROTEIN"/>
    <property type="match status" value="1"/>
</dbReference>
<dbReference type="SUPFAM" id="SSF103473">
    <property type="entry name" value="MFS general substrate transporter"/>
    <property type="match status" value="1"/>
</dbReference>
<dbReference type="Gene3D" id="1.20.1720.10">
    <property type="entry name" value="Multidrug resistance protein D"/>
    <property type="match status" value="1"/>
</dbReference>
<evidence type="ECO:0000256" key="6">
    <source>
        <dbReference type="SAM" id="Phobius"/>
    </source>
</evidence>
<evidence type="ECO:0000259" key="7">
    <source>
        <dbReference type="PROSITE" id="PS50850"/>
    </source>
</evidence>
<dbReference type="Gene3D" id="1.20.1250.20">
    <property type="entry name" value="MFS general substrate transporter like domains"/>
    <property type="match status" value="1"/>
</dbReference>
<dbReference type="Proteomes" id="UP000184693">
    <property type="component" value="Unassembled WGS sequence"/>
</dbReference>
<reference evidence="8 9" key="1">
    <citation type="submission" date="2016-11" db="EMBL/GenBank/DDBJ databases">
        <authorList>
            <person name="Jaros S."/>
            <person name="Januszkiewicz K."/>
            <person name="Wedrychowicz H."/>
        </authorList>
    </citation>
    <scope>NUCLEOTIDE SEQUENCE [LARGE SCALE GENOMIC DNA]</scope>
    <source>
        <strain evidence="8 9">GAS86</strain>
    </source>
</reference>
<keyword evidence="2 6" id="KW-0812">Transmembrane</keyword>
<evidence type="ECO:0000256" key="4">
    <source>
        <dbReference type="ARBA" id="ARBA00023136"/>
    </source>
</evidence>
<feature type="transmembrane region" description="Helical" evidence="6">
    <location>
        <begin position="350"/>
        <end position="369"/>
    </location>
</feature>
<feature type="transmembrane region" description="Helical" evidence="6">
    <location>
        <begin position="501"/>
        <end position="519"/>
    </location>
</feature>
<accession>A0A1N6KBY7</accession>
<feature type="transmembrane region" description="Helical" evidence="6">
    <location>
        <begin position="98"/>
        <end position="120"/>
    </location>
</feature>
<sequence>MSQTRDALRPQTTNEPVSPAPAGLPRNAGFVLGTTSAICALIVLDTNVVAVSLPSIARSFHASFADVEWVVSAYMVAFAACLLPAGGLADRFGRKRMLLLGLAVFFLASLGCGLAPSALLLNIARAVKGVGAAMLVTAALAVIANTFHEGPERVRAWAVWGTCMGLATTVAPLVGGVITQWLGWRWIFLLNLPVCTVLIVCAWRAIQDSRNPEAGPIDVAGSLLFGVGLAVAIWALIAAPSAGWTSGSTGVKLSAAALLFVAFVQLQRVRRHAMVDLALFRQPRFVAAVLAMFGYAACAQVMMTFLPLYLQNAFGLPAIAAGVGMLPFALAMVVGPYVGAVLSRRLSAMAMLSTGLLLIGAGNLLTALVAGEARYGLVAIGMVVTGLGAGVLNGDTQKAIMACVPPNRTGMASGISTTTRFTAIVTSVGVLGAVLAARTQSAFYARPELTPALRSALDAGFLSRVLAGDAAGASAHLPPAMSAPLAAAAHASFASGFASSLYLAAAVAAGIALAVYLLAGRASRAAAGRVRGHNVQAGS</sequence>
<dbReference type="GO" id="GO:0016020">
    <property type="term" value="C:membrane"/>
    <property type="evidence" value="ECO:0007669"/>
    <property type="project" value="UniProtKB-SubCell"/>
</dbReference>
<evidence type="ECO:0000256" key="2">
    <source>
        <dbReference type="ARBA" id="ARBA00022692"/>
    </source>
</evidence>
<evidence type="ECO:0000313" key="9">
    <source>
        <dbReference type="Proteomes" id="UP000184693"/>
    </source>
</evidence>
<feature type="transmembrane region" description="Helical" evidence="6">
    <location>
        <begin position="156"/>
        <end position="178"/>
    </location>
</feature>
<dbReference type="InterPro" id="IPR036259">
    <property type="entry name" value="MFS_trans_sf"/>
</dbReference>
<dbReference type="GO" id="GO:0022857">
    <property type="term" value="F:transmembrane transporter activity"/>
    <property type="evidence" value="ECO:0007669"/>
    <property type="project" value="InterPro"/>
</dbReference>
<proteinExistence type="predicted"/>
<feature type="region of interest" description="Disordered" evidence="5">
    <location>
        <begin position="1"/>
        <end position="21"/>
    </location>
</feature>
<dbReference type="PANTHER" id="PTHR42718">
    <property type="entry name" value="MAJOR FACILITATOR SUPERFAMILY MULTIDRUG TRANSPORTER MFSC"/>
    <property type="match status" value="1"/>
</dbReference>
<evidence type="ECO:0000256" key="3">
    <source>
        <dbReference type="ARBA" id="ARBA00022989"/>
    </source>
</evidence>
<evidence type="ECO:0000256" key="1">
    <source>
        <dbReference type="ARBA" id="ARBA00004141"/>
    </source>
</evidence>
<keyword evidence="4 6" id="KW-0472">Membrane</keyword>
<dbReference type="InterPro" id="IPR020846">
    <property type="entry name" value="MFS_dom"/>
</dbReference>
<dbReference type="AlphaFoldDB" id="A0A1N6KBY7"/>